<dbReference type="HAMAP" id="MF_00099">
    <property type="entry name" value="CheB_chemtxs"/>
    <property type="match status" value="1"/>
</dbReference>
<dbReference type="InterPro" id="IPR035909">
    <property type="entry name" value="CheB_C"/>
</dbReference>
<comment type="PTM">
    <text evidence="5">Phosphorylated by CheA. Phosphorylation of the N-terminal regulatory domain activates the methylesterase activity.</text>
</comment>
<evidence type="ECO:0000256" key="5">
    <source>
        <dbReference type="HAMAP-Rule" id="MF_00099"/>
    </source>
</evidence>
<proteinExistence type="inferred from homology"/>
<dbReference type="SMART" id="SM00448">
    <property type="entry name" value="REC"/>
    <property type="match status" value="1"/>
</dbReference>
<dbReference type="InterPro" id="IPR000673">
    <property type="entry name" value="Sig_transdc_resp-reg_Me-estase"/>
</dbReference>
<keyword evidence="5 7" id="KW-0597">Phosphoprotein</keyword>
<keyword evidence="12" id="KW-1185">Reference proteome</keyword>
<feature type="active site" evidence="5 6">
    <location>
        <position position="251"/>
    </location>
</feature>
<dbReference type="SUPFAM" id="SSF52172">
    <property type="entry name" value="CheY-like"/>
    <property type="match status" value="1"/>
</dbReference>
<comment type="similarity">
    <text evidence="5">Belongs to the CheB family.</text>
</comment>
<dbReference type="Pfam" id="PF00072">
    <property type="entry name" value="Response_reg"/>
    <property type="match status" value="1"/>
</dbReference>
<evidence type="ECO:0000256" key="4">
    <source>
        <dbReference type="ARBA" id="ARBA00048267"/>
    </source>
</evidence>
<accession>L9ZJ06</accession>
<dbReference type="PROSITE" id="PS50110">
    <property type="entry name" value="RESPONSE_REGULATORY"/>
    <property type="match status" value="1"/>
</dbReference>
<dbReference type="GO" id="GO:0005737">
    <property type="term" value="C:cytoplasm"/>
    <property type="evidence" value="ECO:0007669"/>
    <property type="project" value="UniProtKB-SubCell"/>
</dbReference>
<protein>
    <recommendedName>
        <fullName evidence="5">Protein-glutamate methylesterase/protein-glutamine glutaminase</fullName>
        <ecNumber evidence="5">3.1.1.61</ecNumber>
        <ecNumber evidence="5">3.5.1.44</ecNumber>
    </recommendedName>
</protein>
<keyword evidence="1 5" id="KW-0963">Cytoplasm</keyword>
<comment type="subcellular location">
    <subcellularLocation>
        <location evidence="5">Cytoplasm</location>
    </subcellularLocation>
</comment>
<dbReference type="Gene3D" id="3.40.50.180">
    <property type="entry name" value="Methylesterase CheB, C-terminal domain"/>
    <property type="match status" value="1"/>
</dbReference>
<sequence length="431" mass="44063">MTRVLVVDDSRFMRTVIGNALTEAGYEVKTATNGVEAVDIVASFDPAVVTMDVEMPEMSGIEAVERIMADDPTLILMLSAYTGEGTNATLDALERGAIDFLHKPDGSGSRNIGHLADAVVAKVDELAAADVSSLALARTAANAHATSTHVADAPSRSATPARTARADASTSTSIGSTASSVNSSPAGPETPSAPATATPATDRARSDTAEFSATDAPVIVIGASTGGPKIVEQLFARLPLALEATVVVVQHMPPEFTDRFAARLDAHSEYAVREATDGARIGPGEAVVAAGGSHLQVVDSEREIDPNTTAGQTRTQSLRVALDDGERRHGLRPAIDVTMETAAERVAGPLCGVVLTGMGSDGAAGIEAIRAGGGHTIAQNEATSPVFGIPCQAIETGCVDTVVPDTEVVPTILDAFTAADTGNGGEGETDD</sequence>
<evidence type="ECO:0000313" key="11">
    <source>
        <dbReference type="EMBL" id="ELY85138.1"/>
    </source>
</evidence>
<dbReference type="PATRIC" id="fig|1230458.4.peg.4291"/>
<reference evidence="11 12" key="1">
    <citation type="journal article" date="2014" name="PLoS Genet.">
        <title>Phylogenetically driven sequencing of extremely halophilic archaea reveals strategies for static and dynamic osmo-response.</title>
        <authorList>
            <person name="Becker E.A."/>
            <person name="Seitzer P.M."/>
            <person name="Tritt A."/>
            <person name="Larsen D."/>
            <person name="Krusor M."/>
            <person name="Yao A.I."/>
            <person name="Wu D."/>
            <person name="Madern D."/>
            <person name="Eisen J.A."/>
            <person name="Darling A.E."/>
            <person name="Facciotti M.T."/>
        </authorList>
    </citation>
    <scope>NUCLEOTIDE SEQUENCE [LARGE SCALE GENOMIC DNA]</scope>
    <source>
        <strain evidence="11 12">DSM 12281</strain>
    </source>
</reference>
<feature type="active site" evidence="5 6">
    <location>
        <position position="224"/>
    </location>
</feature>
<evidence type="ECO:0000256" key="2">
    <source>
        <dbReference type="ARBA" id="ARBA00022500"/>
    </source>
</evidence>
<comment type="domain">
    <text evidence="5">Contains a C-terminal catalytic domain, and an N-terminal region which modulates catalytic activity.</text>
</comment>
<comment type="catalytic activity">
    <reaction evidence="4 5">
        <text>[protein]-L-glutamate 5-O-methyl ester + H2O = L-glutamyl-[protein] + methanol + H(+)</text>
        <dbReference type="Rhea" id="RHEA:23236"/>
        <dbReference type="Rhea" id="RHEA-COMP:10208"/>
        <dbReference type="Rhea" id="RHEA-COMP:10311"/>
        <dbReference type="ChEBI" id="CHEBI:15377"/>
        <dbReference type="ChEBI" id="CHEBI:15378"/>
        <dbReference type="ChEBI" id="CHEBI:17790"/>
        <dbReference type="ChEBI" id="CHEBI:29973"/>
        <dbReference type="ChEBI" id="CHEBI:82795"/>
        <dbReference type="EC" id="3.1.1.61"/>
    </reaction>
</comment>
<keyword evidence="3 5" id="KW-0378">Hydrolase</keyword>
<dbReference type="InterPro" id="IPR008248">
    <property type="entry name" value="CheB-like"/>
</dbReference>
<organism evidence="11 12">
    <name type="scientific">Natrialba taiwanensis DSM 12281</name>
    <dbReference type="NCBI Taxonomy" id="1230458"/>
    <lineage>
        <taxon>Archaea</taxon>
        <taxon>Methanobacteriati</taxon>
        <taxon>Methanobacteriota</taxon>
        <taxon>Stenosarchaea group</taxon>
        <taxon>Halobacteria</taxon>
        <taxon>Halobacteriales</taxon>
        <taxon>Natrialbaceae</taxon>
        <taxon>Natrialba</taxon>
    </lineage>
</organism>
<feature type="modified residue" description="4-aspartylphosphate" evidence="5 7">
    <location>
        <position position="52"/>
    </location>
</feature>
<feature type="domain" description="CheB-type methylesterase" evidence="10">
    <location>
        <begin position="212"/>
        <end position="419"/>
    </location>
</feature>
<dbReference type="CDD" id="cd17541">
    <property type="entry name" value="REC_CheB-like"/>
    <property type="match status" value="1"/>
</dbReference>
<dbReference type="PROSITE" id="PS50122">
    <property type="entry name" value="CHEB"/>
    <property type="match status" value="1"/>
</dbReference>
<evidence type="ECO:0000259" key="10">
    <source>
        <dbReference type="PROSITE" id="PS50122"/>
    </source>
</evidence>
<dbReference type="RefSeq" id="WP_006827819.1">
    <property type="nucleotide sequence ID" value="NZ_AOIL01000069.1"/>
</dbReference>
<evidence type="ECO:0000256" key="6">
    <source>
        <dbReference type="PROSITE-ProRule" id="PRU00050"/>
    </source>
</evidence>
<dbReference type="NCBIfam" id="NF001965">
    <property type="entry name" value="PRK00742.1"/>
    <property type="match status" value="1"/>
</dbReference>
<dbReference type="SUPFAM" id="SSF52738">
    <property type="entry name" value="Methylesterase CheB, C-terminal domain"/>
    <property type="match status" value="1"/>
</dbReference>
<dbReference type="InterPro" id="IPR011006">
    <property type="entry name" value="CheY-like_superfamily"/>
</dbReference>
<name>L9ZJ06_9EURY</name>
<dbReference type="PANTHER" id="PTHR42872:SF6">
    <property type="entry name" value="PROTEIN-GLUTAMATE METHYLESTERASE_PROTEIN-GLUTAMINE GLUTAMINASE"/>
    <property type="match status" value="1"/>
</dbReference>
<evidence type="ECO:0000259" key="9">
    <source>
        <dbReference type="PROSITE" id="PS50110"/>
    </source>
</evidence>
<keyword evidence="2 5" id="KW-0145">Chemotaxis</keyword>
<evidence type="ECO:0000256" key="3">
    <source>
        <dbReference type="ARBA" id="ARBA00022801"/>
    </source>
</evidence>
<dbReference type="EC" id="3.1.1.61" evidence="5"/>
<evidence type="ECO:0000256" key="8">
    <source>
        <dbReference type="SAM" id="MobiDB-lite"/>
    </source>
</evidence>
<dbReference type="Pfam" id="PF01339">
    <property type="entry name" value="CheB_methylest"/>
    <property type="match status" value="1"/>
</dbReference>
<dbReference type="EMBL" id="AOIL01000069">
    <property type="protein sequence ID" value="ELY85138.1"/>
    <property type="molecule type" value="Genomic_DNA"/>
</dbReference>
<dbReference type="EC" id="3.5.1.44" evidence="5"/>
<dbReference type="Gene3D" id="3.40.50.2300">
    <property type="match status" value="1"/>
</dbReference>
<dbReference type="InterPro" id="IPR001789">
    <property type="entry name" value="Sig_transdc_resp-reg_receiver"/>
</dbReference>
<dbReference type="AlphaFoldDB" id="L9ZJ06"/>
<dbReference type="PANTHER" id="PTHR42872">
    <property type="entry name" value="PROTEIN-GLUTAMATE METHYLESTERASE/PROTEIN-GLUTAMINE GLUTAMINASE"/>
    <property type="match status" value="1"/>
</dbReference>
<dbReference type="OrthoDB" id="2857at2157"/>
<dbReference type="GO" id="GO:0000156">
    <property type="term" value="F:phosphorelay response regulator activity"/>
    <property type="evidence" value="ECO:0007669"/>
    <property type="project" value="InterPro"/>
</dbReference>
<evidence type="ECO:0000313" key="12">
    <source>
        <dbReference type="Proteomes" id="UP000011648"/>
    </source>
</evidence>
<comment type="function">
    <text evidence="5">Involved in chemotaxis. Part of a chemotaxis signal transduction system that modulates chemotaxis in response to various stimuli. Catalyzes the demethylation of specific methylglutamate residues introduced into the chemoreceptors (methyl-accepting chemotaxis proteins or MCP) by CheR. Also mediates the irreversible deamidation of specific glutamine residues to glutamic acid.</text>
</comment>
<comment type="catalytic activity">
    <reaction evidence="5">
        <text>L-glutaminyl-[protein] + H2O = L-glutamyl-[protein] + NH4(+)</text>
        <dbReference type="Rhea" id="RHEA:16441"/>
        <dbReference type="Rhea" id="RHEA-COMP:10207"/>
        <dbReference type="Rhea" id="RHEA-COMP:10208"/>
        <dbReference type="ChEBI" id="CHEBI:15377"/>
        <dbReference type="ChEBI" id="CHEBI:28938"/>
        <dbReference type="ChEBI" id="CHEBI:29973"/>
        <dbReference type="ChEBI" id="CHEBI:30011"/>
        <dbReference type="EC" id="3.5.1.44"/>
    </reaction>
</comment>
<feature type="compositionally biased region" description="Low complexity" evidence="8">
    <location>
        <begin position="145"/>
        <end position="201"/>
    </location>
</feature>
<evidence type="ECO:0000256" key="1">
    <source>
        <dbReference type="ARBA" id="ARBA00022490"/>
    </source>
</evidence>
<gene>
    <name evidence="5" type="primary">cheB</name>
    <name evidence="11" type="ORF">C484_21282</name>
</gene>
<feature type="active site" evidence="5 6">
    <location>
        <position position="361"/>
    </location>
</feature>
<dbReference type="GO" id="GO:0006935">
    <property type="term" value="P:chemotaxis"/>
    <property type="evidence" value="ECO:0007669"/>
    <property type="project" value="UniProtKB-UniRule"/>
</dbReference>
<feature type="region of interest" description="Disordered" evidence="8">
    <location>
        <begin position="145"/>
        <end position="209"/>
    </location>
</feature>
<evidence type="ECO:0000256" key="7">
    <source>
        <dbReference type="PROSITE-ProRule" id="PRU00169"/>
    </source>
</evidence>
<dbReference type="GO" id="GO:0050568">
    <property type="term" value="F:protein-glutamine glutaminase activity"/>
    <property type="evidence" value="ECO:0007669"/>
    <property type="project" value="UniProtKB-UniRule"/>
</dbReference>
<dbReference type="GO" id="GO:0008984">
    <property type="term" value="F:protein-glutamate methylesterase activity"/>
    <property type="evidence" value="ECO:0007669"/>
    <property type="project" value="UniProtKB-UniRule"/>
</dbReference>
<dbReference type="Proteomes" id="UP000011648">
    <property type="component" value="Unassembled WGS sequence"/>
</dbReference>
<feature type="domain" description="Response regulatory" evidence="9">
    <location>
        <begin position="3"/>
        <end position="118"/>
    </location>
</feature>
<dbReference type="STRING" id="1230458.C484_21282"/>
<dbReference type="CDD" id="cd16432">
    <property type="entry name" value="CheB_Rec"/>
    <property type="match status" value="1"/>
</dbReference>
<comment type="caution">
    <text evidence="11">The sequence shown here is derived from an EMBL/GenBank/DDBJ whole genome shotgun (WGS) entry which is preliminary data.</text>
</comment>